<dbReference type="RefSeq" id="XP_002173012.1">
    <property type="nucleotide sequence ID" value="XM_002172976.2"/>
</dbReference>
<dbReference type="OrthoDB" id="2505440at2759"/>
<dbReference type="Pfam" id="PF02229">
    <property type="entry name" value="PC4"/>
    <property type="match status" value="1"/>
</dbReference>
<comment type="similarity">
    <text evidence="2">Belongs to the transcriptional coactivator PC4 family.</text>
</comment>
<dbReference type="PANTHER" id="PTHR13215">
    <property type="entry name" value="RNA POLYMERASE II TRANSCRIPTIONAL COACTIVATOR"/>
    <property type="match status" value="1"/>
</dbReference>
<organism evidence="9 11">
    <name type="scientific">Schizosaccharomyces japonicus (strain yFS275 / FY16936)</name>
    <name type="common">Fission yeast</name>
    <dbReference type="NCBI Taxonomy" id="402676"/>
    <lineage>
        <taxon>Eukaryota</taxon>
        <taxon>Fungi</taxon>
        <taxon>Dikarya</taxon>
        <taxon>Ascomycota</taxon>
        <taxon>Taphrinomycotina</taxon>
        <taxon>Schizosaccharomycetes</taxon>
        <taxon>Schizosaccharomycetales</taxon>
        <taxon>Schizosaccharomycetaceae</taxon>
        <taxon>Schizosaccharomyces</taxon>
    </lineage>
</organism>
<dbReference type="Gene3D" id="2.30.31.10">
    <property type="entry name" value="Transcriptional Coactivator Pc4, Chain A"/>
    <property type="match status" value="1"/>
</dbReference>
<evidence type="ECO:0000259" key="8">
    <source>
        <dbReference type="Pfam" id="PF02229"/>
    </source>
</evidence>
<sequence>MPPKRSRTTKSTSDLSKKQKKDEHEWMINDSTKKRVTISQFKGKDYVHIREYYEKDGEFRPGAKGIALNIDEWKQFTTYVNEVNKALGIEDSTSTEDNKSDTSKQSDQPSDSKIKSEERVVESEEENENGKDDTPEE</sequence>
<dbReference type="InterPro" id="IPR045125">
    <property type="entry name" value="Sub1/Tcp4-like"/>
</dbReference>
<evidence type="ECO:0000313" key="11">
    <source>
        <dbReference type="Proteomes" id="UP000001744"/>
    </source>
</evidence>
<keyword evidence="6" id="KW-0539">Nucleus</keyword>
<name>B6JYV1_SCHJY</name>
<evidence type="ECO:0000256" key="6">
    <source>
        <dbReference type="ARBA" id="ARBA00023242"/>
    </source>
</evidence>
<dbReference type="Proteomes" id="UP000001744">
    <property type="component" value="Unassembled WGS sequence"/>
</dbReference>
<evidence type="ECO:0000256" key="1">
    <source>
        <dbReference type="ARBA" id="ARBA00004123"/>
    </source>
</evidence>
<dbReference type="GeneID" id="7048201"/>
<dbReference type="GO" id="GO:0060261">
    <property type="term" value="P:positive regulation of transcription initiation by RNA polymerase II"/>
    <property type="evidence" value="ECO:0007669"/>
    <property type="project" value="InterPro"/>
</dbReference>
<dbReference type="GO" id="GO:0005634">
    <property type="term" value="C:nucleus"/>
    <property type="evidence" value="ECO:0007669"/>
    <property type="project" value="UniProtKB-SubCell"/>
</dbReference>
<dbReference type="OMA" id="LNPNEWM"/>
<feature type="domain" description="Transcriptional coactivator p15 (PC4) C-terminal" evidence="8">
    <location>
        <begin position="29"/>
        <end position="76"/>
    </location>
</feature>
<dbReference type="VEuPathDB" id="FungiDB:SJAG_01771"/>
<keyword evidence="11" id="KW-1185">Reference proteome</keyword>
<dbReference type="SUPFAM" id="SSF54447">
    <property type="entry name" value="ssDNA-binding transcriptional regulator domain"/>
    <property type="match status" value="1"/>
</dbReference>
<dbReference type="HOGENOM" id="CLU_104273_2_0_1"/>
<evidence type="ECO:0000313" key="10">
    <source>
        <dbReference type="JaponicusDB" id="SJAG_01771"/>
    </source>
</evidence>
<reference evidence="9 11" key="1">
    <citation type="journal article" date="2011" name="Science">
        <title>Comparative functional genomics of the fission yeasts.</title>
        <authorList>
            <person name="Rhind N."/>
            <person name="Chen Z."/>
            <person name="Yassour M."/>
            <person name="Thompson D.A."/>
            <person name="Haas B.J."/>
            <person name="Habib N."/>
            <person name="Wapinski I."/>
            <person name="Roy S."/>
            <person name="Lin M.F."/>
            <person name="Heiman D.I."/>
            <person name="Young S.K."/>
            <person name="Furuya K."/>
            <person name="Guo Y."/>
            <person name="Pidoux A."/>
            <person name="Chen H.M."/>
            <person name="Robbertse B."/>
            <person name="Goldberg J.M."/>
            <person name="Aoki K."/>
            <person name="Bayne E.H."/>
            <person name="Berlin A.M."/>
            <person name="Desjardins C.A."/>
            <person name="Dobbs E."/>
            <person name="Dukaj L."/>
            <person name="Fan L."/>
            <person name="FitzGerald M.G."/>
            <person name="French C."/>
            <person name="Gujja S."/>
            <person name="Hansen K."/>
            <person name="Keifenheim D."/>
            <person name="Levin J.Z."/>
            <person name="Mosher R.A."/>
            <person name="Mueller C.A."/>
            <person name="Pfiffner J."/>
            <person name="Priest M."/>
            <person name="Russ C."/>
            <person name="Smialowska A."/>
            <person name="Swoboda P."/>
            <person name="Sykes S.M."/>
            <person name="Vaughn M."/>
            <person name="Vengrova S."/>
            <person name="Yoder R."/>
            <person name="Zeng Q."/>
            <person name="Allshire R."/>
            <person name="Baulcombe D."/>
            <person name="Birren B.W."/>
            <person name="Brown W."/>
            <person name="Ekwall K."/>
            <person name="Kellis M."/>
            <person name="Leatherwood J."/>
            <person name="Levin H."/>
            <person name="Margalit H."/>
            <person name="Martienssen R."/>
            <person name="Nieduszynski C.A."/>
            <person name="Spatafora J.W."/>
            <person name="Friedman N."/>
            <person name="Dalgaard J.Z."/>
            <person name="Baumann P."/>
            <person name="Niki H."/>
            <person name="Regev A."/>
            <person name="Nusbaum C."/>
        </authorList>
    </citation>
    <scope>NUCLEOTIDE SEQUENCE [LARGE SCALE GENOMIC DNA]</scope>
    <source>
        <strain evidence="11">yFS275 / FY16936</strain>
    </source>
</reference>
<proteinExistence type="inferred from homology"/>
<feature type="compositionally biased region" description="Basic and acidic residues" evidence="7">
    <location>
        <begin position="15"/>
        <end position="30"/>
    </location>
</feature>
<feature type="region of interest" description="Disordered" evidence="7">
    <location>
        <begin position="1"/>
        <end position="30"/>
    </location>
</feature>
<protein>
    <submittedName>
        <fullName evidence="9">Transcription coactivator PC4</fullName>
    </submittedName>
</protein>
<dbReference type="JaponicusDB" id="SJAG_01771">
    <property type="gene designation" value="sub1"/>
</dbReference>
<gene>
    <name evidence="10" type="primary">sub1</name>
    <name evidence="9" type="ORF">SJAG_01771</name>
</gene>
<accession>B6JYV1</accession>
<keyword evidence="5" id="KW-0804">Transcription</keyword>
<dbReference type="GO" id="GO:0003697">
    <property type="term" value="F:single-stranded DNA binding"/>
    <property type="evidence" value="ECO:0007669"/>
    <property type="project" value="EnsemblFungi"/>
</dbReference>
<dbReference type="InterPro" id="IPR009044">
    <property type="entry name" value="ssDNA-bd_transcriptional_reg"/>
</dbReference>
<evidence type="ECO:0000313" key="9">
    <source>
        <dbReference type="EMBL" id="EEB06719.1"/>
    </source>
</evidence>
<comment type="subcellular location">
    <subcellularLocation>
        <location evidence="1">Nucleus</location>
    </subcellularLocation>
</comment>
<dbReference type="AlphaFoldDB" id="B6JYV1"/>
<dbReference type="EMBL" id="KE651168">
    <property type="protein sequence ID" value="EEB06719.1"/>
    <property type="molecule type" value="Genomic_DNA"/>
</dbReference>
<keyword evidence="3" id="KW-0805">Transcription regulation</keyword>
<evidence type="ECO:0000256" key="5">
    <source>
        <dbReference type="ARBA" id="ARBA00023163"/>
    </source>
</evidence>
<evidence type="ECO:0000256" key="4">
    <source>
        <dbReference type="ARBA" id="ARBA00023125"/>
    </source>
</evidence>
<feature type="region of interest" description="Disordered" evidence="7">
    <location>
        <begin position="88"/>
        <end position="137"/>
    </location>
</feature>
<keyword evidence="4" id="KW-0238">DNA-binding</keyword>
<dbReference type="eggNOG" id="KOG2712">
    <property type="taxonomic scope" value="Eukaryota"/>
</dbReference>
<dbReference type="InterPro" id="IPR003173">
    <property type="entry name" value="PC4_C"/>
</dbReference>
<evidence type="ECO:0000256" key="7">
    <source>
        <dbReference type="SAM" id="MobiDB-lite"/>
    </source>
</evidence>
<dbReference type="GO" id="GO:0003713">
    <property type="term" value="F:transcription coactivator activity"/>
    <property type="evidence" value="ECO:0007669"/>
    <property type="project" value="EnsemblFungi"/>
</dbReference>
<feature type="compositionally biased region" description="Basic and acidic residues" evidence="7">
    <location>
        <begin position="96"/>
        <end position="137"/>
    </location>
</feature>
<dbReference type="GO" id="GO:0003690">
    <property type="term" value="F:double-stranded DNA binding"/>
    <property type="evidence" value="ECO:0007669"/>
    <property type="project" value="EnsemblFungi"/>
</dbReference>
<dbReference type="STRING" id="402676.B6JYV1"/>
<evidence type="ECO:0000256" key="2">
    <source>
        <dbReference type="ARBA" id="ARBA00009001"/>
    </source>
</evidence>
<evidence type="ECO:0000256" key="3">
    <source>
        <dbReference type="ARBA" id="ARBA00023015"/>
    </source>
</evidence>